<dbReference type="InterPro" id="IPR032675">
    <property type="entry name" value="LRR_dom_sf"/>
</dbReference>
<dbReference type="PANTHER" id="PTHR46761:SF2">
    <property type="entry name" value="RAN GTPASE-ACTIVATING PROTEIN 1"/>
    <property type="match status" value="1"/>
</dbReference>
<accession>A0ABY9DDL3</accession>
<keyword evidence="3" id="KW-1185">Reference proteome</keyword>
<name>A0ABY9DDL3_VITVI</name>
<dbReference type="SMART" id="SM00368">
    <property type="entry name" value="LRR_RI"/>
    <property type="match status" value="2"/>
</dbReference>
<keyword evidence="1" id="KW-0472">Membrane</keyword>
<dbReference type="PANTHER" id="PTHR46761">
    <property type="entry name" value="RAN GTPASE-ACTIVATING PROTEIN 1"/>
    <property type="match status" value="1"/>
</dbReference>
<keyword evidence="1" id="KW-1133">Transmembrane helix</keyword>
<keyword evidence="1" id="KW-0812">Transmembrane</keyword>
<evidence type="ECO:0000313" key="2">
    <source>
        <dbReference type="EMBL" id="WKA05072.1"/>
    </source>
</evidence>
<gene>
    <name evidence="2" type="ORF">VitviT2T_023057</name>
</gene>
<reference evidence="2 3" key="1">
    <citation type="journal article" date="2023" name="Hortic Res">
        <title>The complete reference genome for grapevine (Vitis vinifera L.) genetics and breeding.</title>
        <authorList>
            <person name="Shi X."/>
            <person name="Cao S."/>
            <person name="Wang X."/>
            <person name="Huang S."/>
            <person name="Wang Y."/>
            <person name="Liu Z."/>
            <person name="Liu W."/>
            <person name="Leng X."/>
            <person name="Peng Y."/>
            <person name="Wang N."/>
            <person name="Wang Y."/>
            <person name="Ma Z."/>
            <person name="Xu X."/>
            <person name="Zhang F."/>
            <person name="Xue H."/>
            <person name="Zhong H."/>
            <person name="Wang Y."/>
            <person name="Zhang K."/>
            <person name="Velt A."/>
            <person name="Avia K."/>
            <person name="Holtgrawe D."/>
            <person name="Grimplet J."/>
            <person name="Matus J.T."/>
            <person name="Ware D."/>
            <person name="Wu X."/>
            <person name="Wang H."/>
            <person name="Liu C."/>
            <person name="Fang Y."/>
            <person name="Rustenholz C."/>
            <person name="Cheng Z."/>
            <person name="Xiao H."/>
            <person name="Zhou Y."/>
        </authorList>
    </citation>
    <scope>NUCLEOTIDE SEQUENCE [LARGE SCALE GENOMIC DNA]</scope>
    <source>
        <strain evidence="3">cv. Pinot noir / PN40024</strain>
        <tissue evidence="2">Leaf</tissue>
    </source>
</reference>
<evidence type="ECO:0000256" key="1">
    <source>
        <dbReference type="SAM" id="Phobius"/>
    </source>
</evidence>
<sequence>MVLESLLRGYLLVHSSPCLQQQWFWRFLMERNSISALHGQATVNTLILQDCAVGMLFALLPVLGGTLGILQGVISMINKGKTSFLMPVSSSTEESLAMTVSFADAPGSTLSVYTDSKGDLWGERTSSSLEISNKSHGLSNYNHVEQVISSPLPSQRQFVFSFDLAKSWPHLVSSWEKLSSGLGFWTRGPKAIVNALKKSTPSLEVLEMTGNDITVEASSTLAACIAAKQCLAKLNLAESELKDEGAILISSALKKRLPIDQTLEDDFDMNSDLYLASCCYNNTQAIITTLLEEHENIFYDDNLHRCSIPADSRIEQQGSKDTHLGGVDFDDRVVNHLVQEYSEFLHKFMSAVKQNYGEKVIQFEDSANRLLAALKLSDGTLADHKFLFLGVGEAETGIA</sequence>
<dbReference type="InterPro" id="IPR045203">
    <property type="entry name" value="RanGAP1/2"/>
</dbReference>
<evidence type="ECO:0000313" key="3">
    <source>
        <dbReference type="Proteomes" id="UP001227230"/>
    </source>
</evidence>
<feature type="transmembrane region" description="Helical" evidence="1">
    <location>
        <begin position="52"/>
        <end position="77"/>
    </location>
</feature>
<dbReference type="Gene3D" id="3.80.10.10">
    <property type="entry name" value="Ribonuclease Inhibitor"/>
    <property type="match status" value="1"/>
</dbReference>
<dbReference type="Pfam" id="PF05904">
    <property type="entry name" value="DUF863"/>
    <property type="match status" value="1"/>
</dbReference>
<dbReference type="InterPro" id="IPR008581">
    <property type="entry name" value="DUF863_pln"/>
</dbReference>
<proteinExistence type="predicted"/>
<protein>
    <submittedName>
        <fullName evidence="2">Uncharacterized protein</fullName>
    </submittedName>
</protein>
<organism evidence="2 3">
    <name type="scientific">Vitis vinifera</name>
    <name type="common">Grape</name>
    <dbReference type="NCBI Taxonomy" id="29760"/>
    <lineage>
        <taxon>Eukaryota</taxon>
        <taxon>Viridiplantae</taxon>
        <taxon>Streptophyta</taxon>
        <taxon>Embryophyta</taxon>
        <taxon>Tracheophyta</taxon>
        <taxon>Spermatophyta</taxon>
        <taxon>Magnoliopsida</taxon>
        <taxon>eudicotyledons</taxon>
        <taxon>Gunneridae</taxon>
        <taxon>Pentapetalae</taxon>
        <taxon>rosids</taxon>
        <taxon>Vitales</taxon>
        <taxon>Vitaceae</taxon>
        <taxon>Viteae</taxon>
        <taxon>Vitis</taxon>
    </lineage>
</organism>
<dbReference type="EMBL" id="CP126662">
    <property type="protein sequence ID" value="WKA05072.1"/>
    <property type="molecule type" value="Genomic_DNA"/>
</dbReference>
<dbReference type="Proteomes" id="UP001227230">
    <property type="component" value="Chromosome 15"/>
</dbReference>
<dbReference type="SUPFAM" id="SSF52047">
    <property type="entry name" value="RNI-like"/>
    <property type="match status" value="1"/>
</dbReference>